<dbReference type="GO" id="GO:0006508">
    <property type="term" value="P:proteolysis"/>
    <property type="evidence" value="ECO:0007669"/>
    <property type="project" value="InterPro"/>
</dbReference>
<keyword evidence="3" id="KW-0378">Hydrolase</keyword>
<dbReference type="Pfam" id="PF25113">
    <property type="entry name" value="TPR_ESP1_2nd"/>
    <property type="match status" value="1"/>
</dbReference>
<reference evidence="7" key="1">
    <citation type="submission" date="2019-12" db="EMBL/GenBank/DDBJ databases">
        <title>Genome sequencing and annotation of Brassica cretica.</title>
        <authorList>
            <person name="Studholme D.J."/>
            <person name="Sarris P."/>
        </authorList>
    </citation>
    <scope>NUCLEOTIDE SEQUENCE</scope>
    <source>
        <strain evidence="7">PFS-109/04</strain>
        <tissue evidence="7">Leaf</tissue>
    </source>
</reference>
<dbReference type="GO" id="GO:0051307">
    <property type="term" value="P:meiotic chromosome separation"/>
    <property type="evidence" value="ECO:0007669"/>
    <property type="project" value="TreeGrafter"/>
</dbReference>
<dbReference type="GO" id="GO:0005634">
    <property type="term" value="C:nucleus"/>
    <property type="evidence" value="ECO:0007669"/>
    <property type="project" value="InterPro"/>
</dbReference>
<dbReference type="Pfam" id="PF03568">
    <property type="entry name" value="Separin_C"/>
    <property type="match status" value="1"/>
</dbReference>
<comment type="caution">
    <text evidence="7">The sequence shown here is derived from an EMBL/GenBank/DDBJ whole genome shotgun (WGS) entry which is preliminary data.</text>
</comment>
<evidence type="ECO:0000256" key="5">
    <source>
        <dbReference type="SAM" id="MobiDB-lite"/>
    </source>
</evidence>
<sequence>MTIDISMSVLRSLTCHFEVKTNEDIVNFVEHVSYCAHKFRSAGDVYCIQVSKKLNEMAAIFSEAIPQLNLILRLYSSGLSIMVYDSRESKVKDATDDWKIQALLDDETRWQILVSLLGMVDQTDLGNQTDLSLVGGHKSYLSKTNDSCSGINMKNWWLQYVDALKFLCLPLATLITSVKRKIVLETEMSCASAHLSTIHDAFLQFCDGCLFLQRCTSEKGGSETDNNKALLNVAMAAFIVSLRTQQKLEELLAYDEMFSLSSKLGQQTRFEIADILLKNVYVTEDMHVERARILVWKARITRASGTEHLADCIRFLSEAISILSEVHHGPNKEGVSSSYQLPIAYCLRAFCTQEAEPNSKKVFQDISTSLNLWLRIPSLDDSEDSLPTENIVPLLYNMFDLMSVKGCTELHHHIYQLIFRLFKRKHVKLEVCLGMMWESRRLSHALCPSPISDAFILGLSENWGDKSTCIDFWIDCLKDSKARLIGFQQNFHVLQNDFLRSSKKDKGHFHSDITIDDITDAASELISSLGDISRKQIDRVSQTDGFLHAESLFSAALGKICCSAWKSCIRSHGEDITDGTAIDKNGGEVLEHKARKTKLCVNKEPTESKGSRKGRRAKASQTCVSKEHYLISEPTSRLTRSMRQSRKDQCQNCSMPEVVSKKPSFCDLSDYSGAESVLLDTKNTVHGFCICYKGKCMQCLSVKVLASGSLNSLISLKWELCHRRLASSILVNLGKCLADSGRVHLAHEALLHSISVLFKSNRSSHNQPSVSELLEFIGQEATMDVFAIDRAIILYNLCWFSLRNYHCRESRFICCDLSHIRFPKLVSWLTLAFILSREVPTVFEKELSTSHWVSYFHQASLGTHISYQFISNLSRGHKPQCLSDKECTEATCSSCMVPEELDLPRLAPERTQDLVQFAKEFFSNLPSSTIICISLLGGALNELLQELMQIRSPVCAWVLVSRLTLKSQPVATLLPVDSVLEDMSDDDSATISSTEATQVKNLERRWLCPWGSTVVDDVAPAFKSILEESHISSGSPVEDTREHRNSWWKKRKTLDHHLKKFLRNLEASWLGPWRCLLLGDLSNFKLPDSVQKKLVKDLKSKCKMEVNEMLLKVLLGGGIENFEGEACVAQLSLSNGCYVGRGGYLYEEDSCKTPTAASTSESRHGLALQLIREAATKLEQHDGCDNREPIILVLDPEVQMLPWENIPILRKQEVYRMPSVGSIFAVLKKRCLQGEPAKSQAASFPLIDPLDSFYLLNPGGDLSETQVEFESWFRDQNFEGKAGSVPSAEELTEALKSHDLFLYFGHGSDLLLYLILAGSQYLSSREIEKLENCCATFLMGCSSGSLWLKGCYIPQGIPLSYLLAGSPAIVANLWDVTDRDIDRFGKALLEAWLRERSDSPSPFSSEGGCSQCEPLTNELAAMNLKGNTTKRTRKPSSRNKPAQSNADGSGKMECNHNHGRKIGSFIAAAREVCTLPYLIGAAPVCYGVPTGITRKKGIEALLPSSSSC</sequence>
<evidence type="ECO:0000313" key="7">
    <source>
        <dbReference type="EMBL" id="KAF3484497.1"/>
    </source>
</evidence>
<evidence type="ECO:0000256" key="1">
    <source>
        <dbReference type="ARBA" id="ARBA00000451"/>
    </source>
</evidence>
<dbReference type="GO" id="GO:0005737">
    <property type="term" value="C:cytoplasm"/>
    <property type="evidence" value="ECO:0007669"/>
    <property type="project" value="TreeGrafter"/>
</dbReference>
<feature type="domain" description="Peptidase C50" evidence="6">
    <location>
        <begin position="1249"/>
        <end position="1352"/>
    </location>
</feature>
<keyword evidence="4" id="KW-0159">Chromosome partition</keyword>
<dbReference type="GO" id="GO:0072686">
    <property type="term" value="C:mitotic spindle"/>
    <property type="evidence" value="ECO:0007669"/>
    <property type="project" value="TreeGrafter"/>
</dbReference>
<dbReference type="InterPro" id="IPR005314">
    <property type="entry name" value="Peptidase_C50"/>
</dbReference>
<dbReference type="GO" id="GO:0004197">
    <property type="term" value="F:cysteine-type endopeptidase activity"/>
    <property type="evidence" value="ECO:0007669"/>
    <property type="project" value="InterPro"/>
</dbReference>
<accession>A0A8S9MUD4</accession>
<dbReference type="EC" id="3.4.22.49" evidence="2"/>
<feature type="compositionally biased region" description="Polar residues" evidence="5">
    <location>
        <begin position="1438"/>
        <end position="1447"/>
    </location>
</feature>
<feature type="region of interest" description="Disordered" evidence="5">
    <location>
        <begin position="1427"/>
        <end position="1454"/>
    </location>
</feature>
<evidence type="ECO:0000256" key="2">
    <source>
        <dbReference type="ARBA" id="ARBA00012489"/>
    </source>
</evidence>
<dbReference type="Proteomes" id="UP000712600">
    <property type="component" value="Unassembled WGS sequence"/>
</dbReference>
<evidence type="ECO:0000256" key="4">
    <source>
        <dbReference type="ARBA" id="ARBA00022829"/>
    </source>
</evidence>
<dbReference type="PROSITE" id="PS51700">
    <property type="entry name" value="SEPARIN"/>
    <property type="match status" value="1"/>
</dbReference>
<feature type="compositionally biased region" description="Basic residues" evidence="5">
    <location>
        <begin position="1428"/>
        <end position="1437"/>
    </location>
</feature>
<name>A0A8S9MUD4_BRACR</name>
<gene>
    <name evidence="7" type="ORF">F2Q69_00057228</name>
</gene>
<dbReference type="InterPro" id="IPR030397">
    <property type="entry name" value="SEPARIN_core_dom"/>
</dbReference>
<evidence type="ECO:0000313" key="8">
    <source>
        <dbReference type="Proteomes" id="UP000712600"/>
    </source>
</evidence>
<proteinExistence type="predicted"/>
<organism evidence="7 8">
    <name type="scientific">Brassica cretica</name>
    <name type="common">Mustard</name>
    <dbReference type="NCBI Taxonomy" id="69181"/>
    <lineage>
        <taxon>Eukaryota</taxon>
        <taxon>Viridiplantae</taxon>
        <taxon>Streptophyta</taxon>
        <taxon>Embryophyta</taxon>
        <taxon>Tracheophyta</taxon>
        <taxon>Spermatophyta</taxon>
        <taxon>Magnoliopsida</taxon>
        <taxon>eudicotyledons</taxon>
        <taxon>Gunneridae</taxon>
        <taxon>Pentapetalae</taxon>
        <taxon>rosids</taxon>
        <taxon>malvids</taxon>
        <taxon>Brassicales</taxon>
        <taxon>Brassicaceae</taxon>
        <taxon>Brassiceae</taxon>
        <taxon>Brassica</taxon>
    </lineage>
</organism>
<evidence type="ECO:0000256" key="3">
    <source>
        <dbReference type="ARBA" id="ARBA00022801"/>
    </source>
</evidence>
<dbReference type="EMBL" id="QGKX02002183">
    <property type="protein sequence ID" value="KAF3484497.1"/>
    <property type="molecule type" value="Genomic_DNA"/>
</dbReference>
<evidence type="ECO:0000259" key="6">
    <source>
        <dbReference type="PROSITE" id="PS51700"/>
    </source>
</evidence>
<dbReference type="PANTHER" id="PTHR12792:SF0">
    <property type="entry name" value="SEPARIN"/>
    <property type="match status" value="1"/>
</dbReference>
<comment type="catalytic activity">
    <reaction evidence="1">
        <text>All bonds known to be hydrolyzed by this endopeptidase have arginine in P1 and an acidic residue in P4. P6 is often occupied by an acidic residue or by a hydroxy-amino-acid residue, the phosphorylation of which enhances cleavage.</text>
        <dbReference type="EC" id="3.4.22.49"/>
    </reaction>
</comment>
<dbReference type="InterPro" id="IPR056932">
    <property type="entry name" value="TPR_ESP1_2nd"/>
</dbReference>
<protein>
    <recommendedName>
        <fullName evidence="2">separase</fullName>
        <ecNumber evidence="2">3.4.22.49</ecNumber>
    </recommendedName>
</protein>
<dbReference type="PANTHER" id="PTHR12792">
    <property type="entry name" value="EXTRA SPINDLE POLES 1-RELATED"/>
    <property type="match status" value="1"/>
</dbReference>